<name>A0A2M3ZU90_9DIPT</name>
<dbReference type="AlphaFoldDB" id="A0A2M3ZU90"/>
<keyword evidence="1" id="KW-0732">Signal</keyword>
<proteinExistence type="predicted"/>
<reference evidence="2" key="1">
    <citation type="submission" date="2018-01" db="EMBL/GenBank/DDBJ databases">
        <title>An insight into the sialome of Amazonian anophelines.</title>
        <authorList>
            <person name="Ribeiro J.M."/>
            <person name="Scarpassa V."/>
            <person name="Calvo E."/>
        </authorList>
    </citation>
    <scope>NUCLEOTIDE SEQUENCE</scope>
    <source>
        <tissue evidence="2">Salivary glands</tissue>
    </source>
</reference>
<accession>A0A2M3ZU90</accession>
<dbReference type="EMBL" id="GGFM01011311">
    <property type="protein sequence ID" value="MBW32062.1"/>
    <property type="molecule type" value="Transcribed_RNA"/>
</dbReference>
<feature type="chain" id="PRO_5014682335" evidence="1">
    <location>
        <begin position="18"/>
        <end position="114"/>
    </location>
</feature>
<feature type="signal peptide" evidence="1">
    <location>
        <begin position="1"/>
        <end position="17"/>
    </location>
</feature>
<sequence>MLIVRTLSFSLATVAIGGGGPPFNNVPGSPAPSTANPLTGTNRFAGCSATMGGIGKGACSHGLGTLIAPRTSPVVGPTVGTAGPTRFAQAGVAFGGSTRFHFDSRIRRGSRETR</sequence>
<protein>
    <submittedName>
        <fullName evidence="2">Putative secreted peptide</fullName>
    </submittedName>
</protein>
<organism evidence="2">
    <name type="scientific">Anopheles braziliensis</name>
    <dbReference type="NCBI Taxonomy" id="58242"/>
    <lineage>
        <taxon>Eukaryota</taxon>
        <taxon>Metazoa</taxon>
        <taxon>Ecdysozoa</taxon>
        <taxon>Arthropoda</taxon>
        <taxon>Hexapoda</taxon>
        <taxon>Insecta</taxon>
        <taxon>Pterygota</taxon>
        <taxon>Neoptera</taxon>
        <taxon>Endopterygota</taxon>
        <taxon>Diptera</taxon>
        <taxon>Nematocera</taxon>
        <taxon>Culicoidea</taxon>
        <taxon>Culicidae</taxon>
        <taxon>Anophelinae</taxon>
        <taxon>Anopheles</taxon>
    </lineage>
</organism>
<evidence type="ECO:0000256" key="1">
    <source>
        <dbReference type="SAM" id="SignalP"/>
    </source>
</evidence>
<evidence type="ECO:0000313" key="2">
    <source>
        <dbReference type="EMBL" id="MBW32062.1"/>
    </source>
</evidence>